<feature type="compositionally biased region" description="Basic residues" evidence="3">
    <location>
        <begin position="11"/>
        <end position="22"/>
    </location>
</feature>
<feature type="region of interest" description="Disordered" evidence="3">
    <location>
        <begin position="144"/>
        <end position="181"/>
    </location>
</feature>
<organism evidence="5 6">
    <name type="scientific">Oikopleura dioica</name>
    <name type="common">Tunicate</name>
    <dbReference type="NCBI Taxonomy" id="34765"/>
    <lineage>
        <taxon>Eukaryota</taxon>
        <taxon>Metazoa</taxon>
        <taxon>Chordata</taxon>
        <taxon>Tunicata</taxon>
        <taxon>Appendicularia</taxon>
        <taxon>Copelata</taxon>
        <taxon>Oikopleuridae</taxon>
        <taxon>Oikopleura</taxon>
    </lineage>
</organism>
<feature type="compositionally biased region" description="Basic residues" evidence="3">
    <location>
        <begin position="167"/>
        <end position="181"/>
    </location>
</feature>
<keyword evidence="6" id="KW-1185">Reference proteome</keyword>
<dbReference type="Gene3D" id="3.30.70.330">
    <property type="match status" value="1"/>
</dbReference>
<dbReference type="PANTHER" id="PTHR48034">
    <property type="entry name" value="TRANSFORMER-2 SEX-DETERMINING PROTEIN-RELATED"/>
    <property type="match status" value="1"/>
</dbReference>
<reference evidence="5 6" key="1">
    <citation type="submission" date="2021-04" db="EMBL/GenBank/DDBJ databases">
        <authorList>
            <person name="Bliznina A."/>
        </authorList>
    </citation>
    <scope>NUCLEOTIDE SEQUENCE [LARGE SCALE GENOMIC DNA]</scope>
</reference>
<dbReference type="EMBL" id="OU015567">
    <property type="protein sequence ID" value="CAG5112480.1"/>
    <property type="molecule type" value="Genomic_DNA"/>
</dbReference>
<proteinExistence type="predicted"/>
<feature type="region of interest" description="Disordered" evidence="3">
    <location>
        <begin position="1"/>
        <end position="41"/>
    </location>
</feature>
<dbReference type="InterPro" id="IPR012677">
    <property type="entry name" value="Nucleotide-bd_a/b_plait_sf"/>
</dbReference>
<evidence type="ECO:0000313" key="5">
    <source>
        <dbReference type="EMBL" id="CAG5112480.1"/>
    </source>
</evidence>
<evidence type="ECO:0000256" key="1">
    <source>
        <dbReference type="ARBA" id="ARBA00022884"/>
    </source>
</evidence>
<dbReference type="InterPro" id="IPR050441">
    <property type="entry name" value="RBM"/>
</dbReference>
<accession>A0ABN7T8L8</accession>
<dbReference type="SMART" id="SM00360">
    <property type="entry name" value="RRM"/>
    <property type="match status" value="1"/>
</dbReference>
<evidence type="ECO:0000256" key="3">
    <source>
        <dbReference type="SAM" id="MobiDB-lite"/>
    </source>
</evidence>
<feature type="domain" description="RRM" evidence="4">
    <location>
        <begin position="42"/>
        <end position="123"/>
    </location>
</feature>
<gene>
    <name evidence="5" type="ORF">OKIOD_LOCUS15457</name>
</gene>
<name>A0ABN7T8L8_OIKDI</name>
<dbReference type="Proteomes" id="UP001158576">
    <property type="component" value="Chromosome 2"/>
</dbReference>
<dbReference type="InterPro" id="IPR000504">
    <property type="entry name" value="RRM_dom"/>
</dbReference>
<sequence length="181" mass="21625">MGRSRSPSRERRSRSKSGGRRSRSLERNHRGRSSRSSSPKTNTVAVFNLSYRSDEREIERIFERYGPIKKCNVVGGRNSHRSSSSTGFAFITFERMDDCKEAKEDAHGMEIDGNIIRTDYCISDGQRRKRRDFYVSPDRAYRRRRSRSYERSYRRSHRSRSREDRRRRSPSPYSRRRRSRS</sequence>
<dbReference type="PROSITE" id="PS50102">
    <property type="entry name" value="RRM"/>
    <property type="match status" value="1"/>
</dbReference>
<keyword evidence="1 2" id="KW-0694">RNA-binding</keyword>
<dbReference type="SUPFAM" id="SSF54928">
    <property type="entry name" value="RNA-binding domain, RBD"/>
    <property type="match status" value="1"/>
</dbReference>
<protein>
    <submittedName>
        <fullName evidence="5">Oidioi.mRNA.OKI2018_I69.chr2.g6692.t1.cds</fullName>
    </submittedName>
</protein>
<dbReference type="InterPro" id="IPR035979">
    <property type="entry name" value="RBD_domain_sf"/>
</dbReference>
<dbReference type="Pfam" id="PF00076">
    <property type="entry name" value="RRM_1"/>
    <property type="match status" value="1"/>
</dbReference>
<evidence type="ECO:0000256" key="2">
    <source>
        <dbReference type="PROSITE-ProRule" id="PRU00176"/>
    </source>
</evidence>
<evidence type="ECO:0000259" key="4">
    <source>
        <dbReference type="PROSITE" id="PS50102"/>
    </source>
</evidence>
<evidence type="ECO:0000313" key="6">
    <source>
        <dbReference type="Proteomes" id="UP001158576"/>
    </source>
</evidence>